<gene>
    <name evidence="2" type="ORF">SAMN05421759_11317</name>
</gene>
<feature type="domain" description="PhoD-like phosphatase" evidence="1">
    <location>
        <begin position="108"/>
        <end position="328"/>
    </location>
</feature>
<organism evidence="2 3">
    <name type="scientific">Roseivivax lentus</name>
    <dbReference type="NCBI Taxonomy" id="633194"/>
    <lineage>
        <taxon>Bacteria</taxon>
        <taxon>Pseudomonadati</taxon>
        <taxon>Pseudomonadota</taxon>
        <taxon>Alphaproteobacteria</taxon>
        <taxon>Rhodobacterales</taxon>
        <taxon>Roseobacteraceae</taxon>
        <taxon>Roseivivax</taxon>
    </lineage>
</organism>
<dbReference type="STRING" id="633194.SAMN05421759_11317"/>
<dbReference type="PANTHER" id="PTHR46689:SF1">
    <property type="entry name" value="PHOD-LIKE PHOSPHATASE DOMAIN-CONTAINING PROTEIN"/>
    <property type="match status" value="1"/>
</dbReference>
<evidence type="ECO:0000313" key="3">
    <source>
        <dbReference type="Proteomes" id="UP000186684"/>
    </source>
</evidence>
<dbReference type="Pfam" id="PF19050">
    <property type="entry name" value="PhoD_2"/>
    <property type="match status" value="1"/>
</dbReference>
<dbReference type="InterPro" id="IPR029052">
    <property type="entry name" value="Metallo-depent_PP-like"/>
</dbReference>
<reference evidence="3" key="1">
    <citation type="submission" date="2017-01" db="EMBL/GenBank/DDBJ databases">
        <authorList>
            <person name="Varghese N."/>
            <person name="Submissions S."/>
        </authorList>
    </citation>
    <scope>NUCLEOTIDE SEQUENCE [LARGE SCALE GENOMIC DNA]</scope>
    <source>
        <strain evidence="3">DSM 29430</strain>
    </source>
</reference>
<dbReference type="OrthoDB" id="327733at2"/>
<dbReference type="InterPro" id="IPR038607">
    <property type="entry name" value="PhoD-like_sf"/>
</dbReference>
<dbReference type="AlphaFoldDB" id="A0A1N7P6B3"/>
<accession>A0A1N7P6B3</accession>
<proteinExistence type="predicted"/>
<dbReference type="GO" id="GO:0016020">
    <property type="term" value="C:membrane"/>
    <property type="evidence" value="ECO:0007669"/>
    <property type="project" value="TreeGrafter"/>
</dbReference>
<dbReference type="EMBL" id="FTOQ01000013">
    <property type="protein sequence ID" value="SIT06088.1"/>
    <property type="molecule type" value="Genomic_DNA"/>
</dbReference>
<dbReference type="SUPFAM" id="SSF56300">
    <property type="entry name" value="Metallo-dependent phosphatases"/>
    <property type="match status" value="1"/>
</dbReference>
<dbReference type="PANTHER" id="PTHR46689">
    <property type="entry name" value="MEMBRANE PROTEIN, PUTATIVE-RELATED"/>
    <property type="match status" value="1"/>
</dbReference>
<protein>
    <submittedName>
        <fullName evidence="2">PhoD-like phosphatase</fullName>
    </submittedName>
</protein>
<evidence type="ECO:0000313" key="2">
    <source>
        <dbReference type="EMBL" id="SIT06088.1"/>
    </source>
</evidence>
<evidence type="ECO:0000259" key="1">
    <source>
        <dbReference type="Pfam" id="PF19050"/>
    </source>
</evidence>
<dbReference type="Gene3D" id="3.60.21.70">
    <property type="entry name" value="PhoD-like phosphatase"/>
    <property type="match status" value="1"/>
</dbReference>
<dbReference type="InterPro" id="IPR018946">
    <property type="entry name" value="PhoD-like_MPP"/>
</dbReference>
<name>A0A1N7P6B3_9RHOB</name>
<dbReference type="RefSeq" id="WP_076449677.1">
    <property type="nucleotide sequence ID" value="NZ_FTOQ01000013.1"/>
</dbReference>
<dbReference type="InterPro" id="IPR043904">
    <property type="entry name" value="PhoD_2-like"/>
</dbReference>
<dbReference type="Proteomes" id="UP000186684">
    <property type="component" value="Unassembled WGS sequence"/>
</dbReference>
<keyword evidence="3" id="KW-1185">Reference proteome</keyword>
<dbReference type="CDD" id="cd07389">
    <property type="entry name" value="MPP_PhoD"/>
    <property type="match status" value="1"/>
</dbReference>
<sequence length="467" mass="51562">MIGPVLIFRHLDDTHLHLAAVVTADGPDAPGPFVVDGHEIAATLLTRIDATGIWRFDFAVPRGQNAAYRFAGEDHPIATDVDGDLRIGFVSCNGEEHGDLDRDGDERNAMWMRMDETHRAAPFHLLIHGGDQVYADEITHTHPLTADWPEAVPDRVSEAELDDLRAHLRRGFLHRYVETYSGAGFSRMCAQVPSLMMWDDHDICDGWGSLDEDKLGSPVGQLLFECAREAFLLFQHGATDADVPALFLDESGASLSFRRDLPGVTILAPDLRSERTKARIMGPAGWAAFDAARQDVADRVILVSSVPLLGPRLSIIERIMNALPTMQKYEDDLRDQWQSHAHRAEWQRMLRAVLAMEAAGSSVTAVSGEIHLATRATLDGGRGPVHQLVASGISHRAPPKAWAWTLGTFARLGEAPLAGHPIRIRPLPGQGTNYTAERNFLMIDRRDETWQARWSLEESGVTPSLAI</sequence>